<dbReference type="EMBL" id="KV454075">
    <property type="protein sequence ID" value="ODV93041.1"/>
    <property type="molecule type" value="Genomic_DNA"/>
</dbReference>
<keyword evidence="2" id="KW-1185">Reference proteome</keyword>
<protein>
    <submittedName>
        <fullName evidence="1">Uncharacterized protein</fullName>
    </submittedName>
</protein>
<proteinExistence type="predicted"/>
<sequence length="118" mass="13603">MSSAHFWFNGIFDLFGSEMLLSNSDSLVDNNSQASLTPPQSMDTQDLQIITRESHKILKWDELDGFKGTYNRGIKLFDSIEVHYSISFNSDLVADCYSNTPQDKRLSNSRIRKLFKMR</sequence>
<dbReference type="OrthoDB" id="16692at2759"/>
<dbReference type="AlphaFoldDB" id="A0A1E4TMS2"/>
<gene>
    <name evidence="1" type="ORF">PACTADRAFT_87449</name>
</gene>
<reference evidence="2" key="1">
    <citation type="submission" date="2016-05" db="EMBL/GenBank/DDBJ databases">
        <title>Comparative genomics of biotechnologically important yeasts.</title>
        <authorList>
            <consortium name="DOE Joint Genome Institute"/>
            <person name="Riley R."/>
            <person name="Haridas S."/>
            <person name="Wolfe K.H."/>
            <person name="Lopes M.R."/>
            <person name="Hittinger C.T."/>
            <person name="Goker M."/>
            <person name="Salamov A."/>
            <person name="Wisecaver J."/>
            <person name="Long T.M."/>
            <person name="Aerts A.L."/>
            <person name="Barry K."/>
            <person name="Choi C."/>
            <person name="Clum A."/>
            <person name="Coughlan A.Y."/>
            <person name="Deshpande S."/>
            <person name="Douglass A.P."/>
            <person name="Hanson S.J."/>
            <person name="Klenk H.-P."/>
            <person name="Labutti K."/>
            <person name="Lapidus A."/>
            <person name="Lindquist E."/>
            <person name="Lipzen A."/>
            <person name="Meier-Kolthoff J.P."/>
            <person name="Ohm R.A."/>
            <person name="Otillar R.P."/>
            <person name="Pangilinan J."/>
            <person name="Peng Y."/>
            <person name="Rokas A."/>
            <person name="Rosa C.A."/>
            <person name="Scheuner C."/>
            <person name="Sibirny A.A."/>
            <person name="Slot J.C."/>
            <person name="Stielow J.B."/>
            <person name="Sun H."/>
            <person name="Kurtzman C.P."/>
            <person name="Blackwell M."/>
            <person name="Grigoriev I.V."/>
            <person name="Jeffries T.W."/>
        </authorList>
    </citation>
    <scope>NUCLEOTIDE SEQUENCE [LARGE SCALE GENOMIC DNA]</scope>
    <source>
        <strain evidence="2">NRRL Y-2460</strain>
    </source>
</reference>
<dbReference type="Proteomes" id="UP000094236">
    <property type="component" value="Unassembled WGS sequence"/>
</dbReference>
<organism evidence="1 2">
    <name type="scientific">Pachysolen tannophilus NRRL Y-2460</name>
    <dbReference type="NCBI Taxonomy" id="669874"/>
    <lineage>
        <taxon>Eukaryota</taxon>
        <taxon>Fungi</taxon>
        <taxon>Dikarya</taxon>
        <taxon>Ascomycota</taxon>
        <taxon>Saccharomycotina</taxon>
        <taxon>Pichiomycetes</taxon>
        <taxon>Pachysolenaceae</taxon>
        <taxon>Pachysolen</taxon>
    </lineage>
</organism>
<evidence type="ECO:0000313" key="1">
    <source>
        <dbReference type="EMBL" id="ODV93041.1"/>
    </source>
</evidence>
<accession>A0A1E4TMS2</accession>
<evidence type="ECO:0000313" key="2">
    <source>
        <dbReference type="Proteomes" id="UP000094236"/>
    </source>
</evidence>
<name>A0A1E4TMS2_PACTA</name>